<dbReference type="OrthoDB" id="826073at2"/>
<accession>A0A239L857</accession>
<dbReference type="AlphaFoldDB" id="A0A239L857"/>
<dbReference type="Proteomes" id="UP000198393">
    <property type="component" value="Unassembled WGS sequence"/>
</dbReference>
<dbReference type="EMBL" id="FZPD01000005">
    <property type="protein sequence ID" value="SNT26796.1"/>
    <property type="molecule type" value="Genomic_DNA"/>
</dbReference>
<organism evidence="1 2">
    <name type="scientific">Ekhidna lutea</name>
    <dbReference type="NCBI Taxonomy" id="447679"/>
    <lineage>
        <taxon>Bacteria</taxon>
        <taxon>Pseudomonadati</taxon>
        <taxon>Bacteroidota</taxon>
        <taxon>Cytophagia</taxon>
        <taxon>Cytophagales</taxon>
        <taxon>Reichenbachiellaceae</taxon>
        <taxon>Ekhidna</taxon>
    </lineage>
</organism>
<evidence type="ECO:0000313" key="2">
    <source>
        <dbReference type="Proteomes" id="UP000198393"/>
    </source>
</evidence>
<gene>
    <name evidence="1" type="ORF">SAMN05421640_3056</name>
</gene>
<reference evidence="1 2" key="1">
    <citation type="submission" date="2017-06" db="EMBL/GenBank/DDBJ databases">
        <authorList>
            <person name="Kim H.J."/>
            <person name="Triplett B.A."/>
        </authorList>
    </citation>
    <scope>NUCLEOTIDE SEQUENCE [LARGE SCALE GENOMIC DNA]</scope>
    <source>
        <strain evidence="1 2">DSM 19307</strain>
    </source>
</reference>
<dbReference type="RefSeq" id="WP_089357740.1">
    <property type="nucleotide sequence ID" value="NZ_FZPD01000005.1"/>
</dbReference>
<protein>
    <submittedName>
        <fullName evidence="1">Uncharacterized protein</fullName>
    </submittedName>
</protein>
<keyword evidence="2" id="KW-1185">Reference proteome</keyword>
<name>A0A239L857_EKHLU</name>
<sequence>MFENLNFDEPLDENRFDQWFDEGRESKIRFEYLVVLWDEMEKDYRPVFLAERAKLKKYVDDPANVGDVFVAAYDLYTESKVM</sequence>
<proteinExistence type="predicted"/>
<evidence type="ECO:0000313" key="1">
    <source>
        <dbReference type="EMBL" id="SNT26796.1"/>
    </source>
</evidence>